<dbReference type="Gene3D" id="3.40.30.10">
    <property type="entry name" value="Glutaredoxin"/>
    <property type="match status" value="1"/>
</dbReference>
<dbReference type="InterPro" id="IPR053823">
    <property type="entry name" value="CLIC_N"/>
</dbReference>
<protein>
    <recommendedName>
        <fullName evidence="6">CLIC N-terminal domain-containing protein</fullName>
    </recommendedName>
</protein>
<evidence type="ECO:0000313" key="7">
    <source>
        <dbReference type="EMBL" id="GCC45237.1"/>
    </source>
</evidence>
<keyword evidence="4" id="KW-1133">Transmembrane helix</keyword>
<dbReference type="OrthoDB" id="1935530at2759"/>
<gene>
    <name evidence="7" type="ORF">chiPu_0029494</name>
</gene>
<evidence type="ECO:0000256" key="2">
    <source>
        <dbReference type="ARBA" id="ARBA00007655"/>
    </source>
</evidence>
<dbReference type="GO" id="GO:0016020">
    <property type="term" value="C:membrane"/>
    <property type="evidence" value="ECO:0007669"/>
    <property type="project" value="UniProtKB-SubCell"/>
</dbReference>
<accession>A0A401TRF1</accession>
<dbReference type="STRING" id="137246.A0A401TRF1"/>
<evidence type="ECO:0000256" key="1">
    <source>
        <dbReference type="ARBA" id="ARBA00004167"/>
    </source>
</evidence>
<keyword evidence="5" id="KW-0472">Membrane</keyword>
<dbReference type="Proteomes" id="UP000287033">
    <property type="component" value="Unassembled WGS sequence"/>
</dbReference>
<dbReference type="EMBL" id="BEZZ01158169">
    <property type="protein sequence ID" value="GCC45237.1"/>
    <property type="molecule type" value="Genomic_DNA"/>
</dbReference>
<dbReference type="InterPro" id="IPR036249">
    <property type="entry name" value="Thioredoxin-like_sf"/>
</dbReference>
<feature type="domain" description="CLIC N-terminal" evidence="6">
    <location>
        <begin position="5"/>
        <end position="43"/>
    </location>
</feature>
<sequence length="44" mass="5155">KFENRFLEDLAPGTQPPFLLYDNEVKTDTNKIEEFLEETLSPPK</sequence>
<evidence type="ECO:0000259" key="6">
    <source>
        <dbReference type="Pfam" id="PF22441"/>
    </source>
</evidence>
<feature type="non-terminal residue" evidence="7">
    <location>
        <position position="1"/>
    </location>
</feature>
<dbReference type="PANTHER" id="PTHR45476">
    <property type="entry name" value="CHLORIDE INTRACELLULAR CHANNEL PROTEIN 6-RELATED"/>
    <property type="match status" value="1"/>
</dbReference>
<dbReference type="Pfam" id="PF22441">
    <property type="entry name" value="CLIC-like_N"/>
    <property type="match status" value="1"/>
</dbReference>
<keyword evidence="3" id="KW-0812">Transmembrane</keyword>
<evidence type="ECO:0000313" key="8">
    <source>
        <dbReference type="Proteomes" id="UP000287033"/>
    </source>
</evidence>
<evidence type="ECO:0000256" key="4">
    <source>
        <dbReference type="ARBA" id="ARBA00022989"/>
    </source>
</evidence>
<comment type="subcellular location">
    <subcellularLocation>
        <location evidence="1">Membrane</location>
        <topology evidence="1">Single-pass membrane protein</topology>
    </subcellularLocation>
</comment>
<comment type="similarity">
    <text evidence="2">Belongs to the chloride channel CLIC family.</text>
</comment>
<keyword evidence="8" id="KW-1185">Reference proteome</keyword>
<comment type="caution">
    <text evidence="7">The sequence shown here is derived from an EMBL/GenBank/DDBJ whole genome shotgun (WGS) entry which is preliminary data.</text>
</comment>
<name>A0A401TRF1_CHIPU</name>
<proteinExistence type="inferred from homology"/>
<evidence type="ECO:0000256" key="3">
    <source>
        <dbReference type="ARBA" id="ARBA00022692"/>
    </source>
</evidence>
<dbReference type="AlphaFoldDB" id="A0A401TRF1"/>
<evidence type="ECO:0000256" key="5">
    <source>
        <dbReference type="ARBA" id="ARBA00023136"/>
    </source>
</evidence>
<reference evidence="7 8" key="1">
    <citation type="journal article" date="2018" name="Nat. Ecol. Evol.">
        <title>Shark genomes provide insights into elasmobranch evolution and the origin of vertebrates.</title>
        <authorList>
            <person name="Hara Y"/>
            <person name="Yamaguchi K"/>
            <person name="Onimaru K"/>
            <person name="Kadota M"/>
            <person name="Koyanagi M"/>
            <person name="Keeley SD"/>
            <person name="Tatsumi K"/>
            <person name="Tanaka K"/>
            <person name="Motone F"/>
            <person name="Kageyama Y"/>
            <person name="Nozu R"/>
            <person name="Adachi N"/>
            <person name="Nishimura O"/>
            <person name="Nakagawa R"/>
            <person name="Tanegashima C"/>
            <person name="Kiyatake I"/>
            <person name="Matsumoto R"/>
            <person name="Murakumo K"/>
            <person name="Nishida K"/>
            <person name="Terakita A"/>
            <person name="Kuratani S"/>
            <person name="Sato K"/>
            <person name="Hyodo S Kuraku.S."/>
        </authorList>
    </citation>
    <scope>NUCLEOTIDE SEQUENCE [LARGE SCALE GENOMIC DNA]</scope>
</reference>
<dbReference type="SUPFAM" id="SSF52833">
    <property type="entry name" value="Thioredoxin-like"/>
    <property type="match status" value="1"/>
</dbReference>
<organism evidence="7 8">
    <name type="scientific">Chiloscyllium punctatum</name>
    <name type="common">Brownbanded bambooshark</name>
    <name type="synonym">Hemiscyllium punctatum</name>
    <dbReference type="NCBI Taxonomy" id="137246"/>
    <lineage>
        <taxon>Eukaryota</taxon>
        <taxon>Metazoa</taxon>
        <taxon>Chordata</taxon>
        <taxon>Craniata</taxon>
        <taxon>Vertebrata</taxon>
        <taxon>Chondrichthyes</taxon>
        <taxon>Elasmobranchii</taxon>
        <taxon>Galeomorphii</taxon>
        <taxon>Galeoidea</taxon>
        <taxon>Orectolobiformes</taxon>
        <taxon>Hemiscylliidae</taxon>
        <taxon>Chiloscyllium</taxon>
    </lineage>
</organism>